<dbReference type="PANTHER" id="PTHR18034">
    <property type="entry name" value="CELL CYCLE CONTROL PROTEIN CWF22-RELATED"/>
    <property type="match status" value="1"/>
</dbReference>
<dbReference type="InterPro" id="IPR003891">
    <property type="entry name" value="Initiation_fac_eIF4g_MI"/>
</dbReference>
<comment type="similarity">
    <text evidence="2">Belongs to the CWC22 family.</text>
</comment>
<comment type="subcellular location">
    <subcellularLocation>
        <location evidence="1">Nucleus</location>
    </subcellularLocation>
</comment>
<dbReference type="EMBL" id="CAJNRE010003341">
    <property type="protein sequence ID" value="CAF2016900.1"/>
    <property type="molecule type" value="Genomic_DNA"/>
</dbReference>
<dbReference type="Gene3D" id="1.25.40.180">
    <property type="match status" value="1"/>
</dbReference>
<dbReference type="PROSITE" id="PS51366">
    <property type="entry name" value="MI"/>
    <property type="match status" value="1"/>
</dbReference>
<name>A0A816MSP6_9BILA</name>
<dbReference type="AlphaFoldDB" id="A0A816MSP6"/>
<keyword evidence="5" id="KW-0539">Nucleus</keyword>
<feature type="domain" description="MI" evidence="6">
    <location>
        <begin position="226"/>
        <end position="346"/>
    </location>
</feature>
<evidence type="ECO:0000256" key="1">
    <source>
        <dbReference type="ARBA" id="ARBA00004123"/>
    </source>
</evidence>
<evidence type="ECO:0000259" key="6">
    <source>
        <dbReference type="PROSITE" id="PS51366"/>
    </source>
</evidence>
<evidence type="ECO:0000256" key="4">
    <source>
        <dbReference type="ARBA" id="ARBA00023187"/>
    </source>
</evidence>
<gene>
    <name evidence="7" type="ORF">MBJ925_LOCUS9017</name>
</gene>
<dbReference type="GO" id="GO:0071013">
    <property type="term" value="C:catalytic step 2 spliceosome"/>
    <property type="evidence" value="ECO:0007669"/>
    <property type="project" value="TreeGrafter"/>
</dbReference>
<dbReference type="SMART" id="SM00544">
    <property type="entry name" value="MA3"/>
    <property type="match status" value="1"/>
</dbReference>
<dbReference type="Proteomes" id="UP000663824">
    <property type="component" value="Unassembled WGS sequence"/>
</dbReference>
<sequence length="835" mass="96078">MSKSKVNDAKLRLVQTSLKDLSTIEEYQHLAWKNLKTIINGCLHKGNTSNLPLVISELFQYNIVRGRGFPGRTFRSPDTVETGRKDAEESPCSFLSIFVIEMVARLLKNPTDDSVVLAIELMKECEQKLSQVYPHKPTLCMIQILFVVRAGYFNAYPPIPSGLDLVDEDDQFTHIIELDNACEPIPMLDVFQYDKQFEENEEKYKKIRRTILDETSDNDDESSTCSLDTDEEDDRMETIDLNNDAEKCACKLLKMNASLGQEMEVCQIIIDSCAQRRRHEPFLGLLGQRLRLLKSEYVEYFEKAFHDQCDVAHHFENVKLKNVGKLFAHLFLTNSISWTVLRCIRLTDKDTTSSSRTFIKVLFLELFQFLGLTKLISRLMDPAVLRHLEGLFPRDDAQFCINFLHQLSSGKSSALTPHMDALGRALAQMDVKQEYTQYPNKSNDISFEQPFIISNATTLHVYRSLTCGNRLLCSTECDTLLSNLEGRRASIIGASVSDPYARVSQQHYEGTGKSGAYNRFTHYACPVMKAIKTNAGSTGFISNMVPSLQHVYLVSILLGQVEYVARQNVYDKTKKKQMSIRLFITIISLSLFLKGILNAGVEDKWERLPSTANRVYYHSPSQIEVELEELEDDATLEQRKSAFYYMFNRAMLCLFGDSFNSLMTSLESYKSHKLNDSVLLEDDADIIYVLDITNGSFPEQMPDRIESGDTIEFKTNKTDQYYIFQVHKDENDYYRINNGFELYNINNHTPKNYRRISLSLGLPQSKIELYFCIIPSSQRQFIRVTSNFRCDNKESQKLILHKDDTIELEWASKRGNGFRIEEKKILSNIWWSLYT</sequence>
<dbReference type="Pfam" id="PF02847">
    <property type="entry name" value="MA3"/>
    <property type="match status" value="1"/>
</dbReference>
<dbReference type="InterPro" id="IPR016024">
    <property type="entry name" value="ARM-type_fold"/>
</dbReference>
<evidence type="ECO:0000313" key="7">
    <source>
        <dbReference type="EMBL" id="CAF2016900.1"/>
    </source>
</evidence>
<dbReference type="SUPFAM" id="SSF48371">
    <property type="entry name" value="ARM repeat"/>
    <property type="match status" value="1"/>
</dbReference>
<dbReference type="GO" id="GO:0003723">
    <property type="term" value="F:RNA binding"/>
    <property type="evidence" value="ECO:0007669"/>
    <property type="project" value="TreeGrafter"/>
</dbReference>
<keyword evidence="4" id="KW-0508">mRNA splicing</keyword>
<comment type="caution">
    <text evidence="7">The sequence shown here is derived from an EMBL/GenBank/DDBJ whole genome shotgun (WGS) entry which is preliminary data.</text>
</comment>
<evidence type="ECO:0000256" key="5">
    <source>
        <dbReference type="ARBA" id="ARBA00023242"/>
    </source>
</evidence>
<dbReference type="PANTHER" id="PTHR18034:SF3">
    <property type="entry name" value="PRE-MRNA-SPLICING FACTOR CWC22 HOMOLOG"/>
    <property type="match status" value="1"/>
</dbReference>
<protein>
    <recommendedName>
        <fullName evidence="6">MI domain-containing protein</fullName>
    </recommendedName>
</protein>
<evidence type="ECO:0000313" key="8">
    <source>
        <dbReference type="Proteomes" id="UP000663824"/>
    </source>
</evidence>
<accession>A0A816MSP6</accession>
<dbReference type="InterPro" id="IPR050781">
    <property type="entry name" value="CWC22_splicing_factor"/>
</dbReference>
<evidence type="ECO:0000256" key="3">
    <source>
        <dbReference type="ARBA" id="ARBA00022664"/>
    </source>
</evidence>
<organism evidence="7 8">
    <name type="scientific">Rotaria magnacalcarata</name>
    <dbReference type="NCBI Taxonomy" id="392030"/>
    <lineage>
        <taxon>Eukaryota</taxon>
        <taxon>Metazoa</taxon>
        <taxon>Spiralia</taxon>
        <taxon>Gnathifera</taxon>
        <taxon>Rotifera</taxon>
        <taxon>Eurotatoria</taxon>
        <taxon>Bdelloidea</taxon>
        <taxon>Philodinida</taxon>
        <taxon>Philodinidae</taxon>
        <taxon>Rotaria</taxon>
    </lineage>
</organism>
<proteinExistence type="inferred from homology"/>
<reference evidence="7" key="1">
    <citation type="submission" date="2021-02" db="EMBL/GenBank/DDBJ databases">
        <authorList>
            <person name="Nowell W R."/>
        </authorList>
    </citation>
    <scope>NUCLEOTIDE SEQUENCE</scope>
</reference>
<keyword evidence="3" id="KW-0507">mRNA processing</keyword>
<dbReference type="GO" id="GO:0000398">
    <property type="term" value="P:mRNA splicing, via spliceosome"/>
    <property type="evidence" value="ECO:0007669"/>
    <property type="project" value="TreeGrafter"/>
</dbReference>
<evidence type="ECO:0000256" key="2">
    <source>
        <dbReference type="ARBA" id="ARBA00006856"/>
    </source>
</evidence>